<dbReference type="GeneID" id="89926173"/>
<protein>
    <submittedName>
        <fullName evidence="1">Uncharacterized protein</fullName>
    </submittedName>
</protein>
<dbReference type="RefSeq" id="XP_064659441.1">
    <property type="nucleotide sequence ID" value="XM_064802080.1"/>
</dbReference>
<evidence type="ECO:0000313" key="2">
    <source>
        <dbReference type="Proteomes" id="UP001337655"/>
    </source>
</evidence>
<keyword evidence="2" id="KW-1185">Reference proteome</keyword>
<dbReference type="EMBL" id="JAVRRT010000007">
    <property type="protein sequence ID" value="KAK5170243.1"/>
    <property type="molecule type" value="Genomic_DNA"/>
</dbReference>
<reference evidence="1 2" key="1">
    <citation type="submission" date="2023-08" db="EMBL/GenBank/DDBJ databases">
        <title>Black Yeasts Isolated from many extreme environments.</title>
        <authorList>
            <person name="Coleine C."/>
            <person name="Stajich J.E."/>
            <person name="Selbmann L."/>
        </authorList>
    </citation>
    <scope>NUCLEOTIDE SEQUENCE [LARGE SCALE GENOMIC DNA]</scope>
    <source>
        <strain evidence="1 2">CCFEE 5935</strain>
    </source>
</reference>
<dbReference type="AlphaFoldDB" id="A0AAV9PEI6"/>
<organism evidence="1 2">
    <name type="scientific">Saxophila tyrrhenica</name>
    <dbReference type="NCBI Taxonomy" id="1690608"/>
    <lineage>
        <taxon>Eukaryota</taxon>
        <taxon>Fungi</taxon>
        <taxon>Dikarya</taxon>
        <taxon>Ascomycota</taxon>
        <taxon>Pezizomycotina</taxon>
        <taxon>Dothideomycetes</taxon>
        <taxon>Dothideomycetidae</taxon>
        <taxon>Mycosphaerellales</taxon>
        <taxon>Extremaceae</taxon>
        <taxon>Saxophila</taxon>
    </lineage>
</organism>
<dbReference type="Proteomes" id="UP001337655">
    <property type="component" value="Unassembled WGS sequence"/>
</dbReference>
<gene>
    <name evidence="1" type="ORF">LTR77_004829</name>
</gene>
<sequence>MFAVTQGKVSFLTASTVTDAAFGLLRCVDAEFSAVSSQHSTACRDIVHFFGLVWFTRENAIWLCPAEAKGNTDEPRKIDPSLNIVELLCPVAFLCLLSYNNDAGAVCTAASARKQEKKNVAELESSGLHHFYEFCCVLWKLAPQLHDIAHTQTCEHIVIDEFVQGLVDCHRNGKMPMWTIVVCQIYLDVYDLLGDHISHADIVALRDETGFSMSDAGDAMTTLEWVAKAFNRFEEATWIAPEGAHALPAKQHTRIREELGCSASAMERALPAHTGAILGDLKIGMHEAGTQLANHGYYVLSMAHLYKALRAQGKLDSDWQDMDFALAAFDTKQPLLPKPGQPYDGEAAVLHYVMSMGVPTQGASSKSFKKGLPLQVGLKDERKIAIKSALLSGLSDRQQAWKKSGLGYSKIKTLEVVLHSLTASASQAKDSPSAPRGSQVRVSFTPLQLLATYKKAFMADEPQLNFDYASFMVTCPRLLKTISNSSTISGDHFTLVSELLRSPTPIPAVAEATNIIKAHVANSGKLFIKQAYDQSSGRIPKAMRPNIELNLETREASLDMFSTMYEYSNTKYAFSGRAMAVYHPKVKPELCPEKSCKGHALREGAETDPHAHHHGERVMTHGSALPNAIMDEGLEAVKKNPAKIAAARSRTVNHYFKLYELGKITETKLRELVRNIMGLEIAPREKQGKDDKDPLWAYALTPESSMYMPWFQGLVLGGEATPAHFGVTIMVNVALVDFDAAIKDGLVKV</sequence>
<comment type="caution">
    <text evidence="1">The sequence shown here is derived from an EMBL/GenBank/DDBJ whole genome shotgun (WGS) entry which is preliminary data.</text>
</comment>
<proteinExistence type="predicted"/>
<name>A0AAV9PEI6_9PEZI</name>
<dbReference type="PANTHER" id="PTHR38795:SF1">
    <property type="entry name" value="DUF6604 DOMAIN-CONTAINING PROTEIN"/>
    <property type="match status" value="1"/>
</dbReference>
<dbReference type="PANTHER" id="PTHR38795">
    <property type="entry name" value="DUF6604 DOMAIN-CONTAINING PROTEIN"/>
    <property type="match status" value="1"/>
</dbReference>
<accession>A0AAV9PEI6</accession>
<evidence type="ECO:0000313" key="1">
    <source>
        <dbReference type="EMBL" id="KAK5170243.1"/>
    </source>
</evidence>